<proteinExistence type="predicted"/>
<reference evidence="2 3" key="1">
    <citation type="submission" date="2023-01" db="EMBL/GenBank/DDBJ databases">
        <title>Analysis of 21 Apiospora genomes using comparative genomics revels a genus with tremendous synthesis potential of carbohydrate active enzymes and secondary metabolites.</title>
        <authorList>
            <person name="Sorensen T."/>
        </authorList>
    </citation>
    <scope>NUCLEOTIDE SEQUENCE [LARGE SCALE GENOMIC DNA]</scope>
    <source>
        <strain evidence="2 3">CBS 83171</strain>
    </source>
</reference>
<evidence type="ECO:0000256" key="1">
    <source>
        <dbReference type="SAM" id="Phobius"/>
    </source>
</evidence>
<name>A0ABR1UPB6_9PEZI</name>
<gene>
    <name evidence="2" type="ORF">PG996_009816</name>
</gene>
<organism evidence="2 3">
    <name type="scientific">Apiospora saccharicola</name>
    <dbReference type="NCBI Taxonomy" id="335842"/>
    <lineage>
        <taxon>Eukaryota</taxon>
        <taxon>Fungi</taxon>
        <taxon>Dikarya</taxon>
        <taxon>Ascomycota</taxon>
        <taxon>Pezizomycotina</taxon>
        <taxon>Sordariomycetes</taxon>
        <taxon>Xylariomycetidae</taxon>
        <taxon>Amphisphaeriales</taxon>
        <taxon>Apiosporaceae</taxon>
        <taxon>Apiospora</taxon>
    </lineage>
</organism>
<keyword evidence="1" id="KW-0812">Transmembrane</keyword>
<comment type="caution">
    <text evidence="2">The sequence shown here is derived from an EMBL/GenBank/DDBJ whole genome shotgun (WGS) entry which is preliminary data.</text>
</comment>
<accession>A0ABR1UPB6</accession>
<evidence type="ECO:0000313" key="2">
    <source>
        <dbReference type="EMBL" id="KAK8059886.1"/>
    </source>
</evidence>
<dbReference type="EMBL" id="JAQQWM010000006">
    <property type="protein sequence ID" value="KAK8059886.1"/>
    <property type="molecule type" value="Genomic_DNA"/>
</dbReference>
<feature type="transmembrane region" description="Helical" evidence="1">
    <location>
        <begin position="87"/>
        <end position="105"/>
    </location>
</feature>
<keyword evidence="1" id="KW-1133">Transmembrane helix</keyword>
<keyword evidence="3" id="KW-1185">Reference proteome</keyword>
<protein>
    <submittedName>
        <fullName evidence="2">Uncharacterized protein</fullName>
    </submittedName>
</protein>
<evidence type="ECO:0000313" key="3">
    <source>
        <dbReference type="Proteomes" id="UP001446871"/>
    </source>
</evidence>
<dbReference type="Proteomes" id="UP001446871">
    <property type="component" value="Unassembled WGS sequence"/>
</dbReference>
<keyword evidence="1" id="KW-0472">Membrane</keyword>
<sequence length="202" mass="22518">MHCVTGQHLTAIASEELDDPSFERRSYIDGVAYYLRACPDNLNELETDILLRSAPFLAERPRPTRRIAIRRPTDRGKTFLHRGVQQAVALAMVALHTIWCTLLLMGRMGVRYERQYNLSSQLVSHGYWFANSVGKHSVHLSAKIQKAGDGKVGQIFSGLAAWTMESFTGGLQDGYGEGIVMIRGHNDTEEGHVAIEQAYLGD</sequence>